<accession>A0ABD0Z9G0</accession>
<evidence type="ECO:0000313" key="1">
    <source>
        <dbReference type="EMBL" id="KAL1191329.1"/>
    </source>
</evidence>
<name>A0ABD0Z9G0_CARAN</name>
<keyword evidence="2" id="KW-1185">Reference proteome</keyword>
<organism evidence="1 2">
    <name type="scientific">Cardamine amara subsp. amara</name>
    <dbReference type="NCBI Taxonomy" id="228776"/>
    <lineage>
        <taxon>Eukaryota</taxon>
        <taxon>Viridiplantae</taxon>
        <taxon>Streptophyta</taxon>
        <taxon>Embryophyta</taxon>
        <taxon>Tracheophyta</taxon>
        <taxon>Spermatophyta</taxon>
        <taxon>Magnoliopsida</taxon>
        <taxon>eudicotyledons</taxon>
        <taxon>Gunneridae</taxon>
        <taxon>Pentapetalae</taxon>
        <taxon>rosids</taxon>
        <taxon>malvids</taxon>
        <taxon>Brassicales</taxon>
        <taxon>Brassicaceae</taxon>
        <taxon>Cardamineae</taxon>
        <taxon>Cardamine</taxon>
    </lineage>
</organism>
<dbReference type="Proteomes" id="UP001558713">
    <property type="component" value="Unassembled WGS sequence"/>
</dbReference>
<protein>
    <submittedName>
        <fullName evidence="1">Nuclear pore complex protein</fullName>
    </submittedName>
</protein>
<dbReference type="EMBL" id="JBANAX010000856">
    <property type="protein sequence ID" value="KAL1191329.1"/>
    <property type="molecule type" value="Genomic_DNA"/>
</dbReference>
<dbReference type="InterPro" id="IPR004870">
    <property type="entry name" value="Nucleoporin_Nup155"/>
</dbReference>
<reference evidence="1 2" key="1">
    <citation type="submission" date="2024-04" db="EMBL/GenBank/DDBJ databases">
        <title>Genome assembly C_amara_ONT_v2.</title>
        <authorList>
            <person name="Yant L."/>
            <person name="Moore C."/>
            <person name="Slenker M."/>
        </authorList>
    </citation>
    <scope>NUCLEOTIDE SEQUENCE [LARGE SCALE GENOMIC DNA]</scope>
    <source>
        <tissue evidence="1">Leaf</tissue>
    </source>
</reference>
<comment type="caution">
    <text evidence="1">The sequence shown here is derived from an EMBL/GenBank/DDBJ whole genome shotgun (WGS) entry which is preliminary data.</text>
</comment>
<gene>
    <name evidence="1" type="ORF">V5N11_010255</name>
</gene>
<sequence>MVFDNQRKTLYTRTKKAKLGAYFLGMNGDSSIEKVGKVRTLSYESFVVCVSSLSKLESKWSHAHLVAVLLDETRMYFSTSSDGNDRSQTPDCLRLLTTPCLPDSLNDMKVEPAYCSGGFIFHSRPSPDSNSSTVFVVGKDSSTRTTVGVPLTMRELLSPLQIEGRMLFAAEVLPTPDATSAMLSLYSQLLGESYENTCVILRGRGDLLTQHLLPKK</sequence>
<dbReference type="AlphaFoldDB" id="A0ABD0Z9G0"/>
<dbReference type="PANTHER" id="PTHR10350">
    <property type="entry name" value="NUCLEAR PORE COMPLEX PROTEIN NUP155"/>
    <property type="match status" value="1"/>
</dbReference>
<dbReference type="PANTHER" id="PTHR10350:SF6">
    <property type="entry name" value="NUCLEAR PORE COMPLEX PROTEIN NUP155"/>
    <property type="match status" value="1"/>
</dbReference>
<evidence type="ECO:0000313" key="2">
    <source>
        <dbReference type="Proteomes" id="UP001558713"/>
    </source>
</evidence>
<proteinExistence type="predicted"/>